<evidence type="ECO:0000256" key="9">
    <source>
        <dbReference type="ARBA" id="ARBA00049893"/>
    </source>
</evidence>
<dbReference type="PANTHER" id="PTHR30616">
    <property type="entry name" value="UNCHARACTERIZED PROTEIN YFIH"/>
    <property type="match status" value="1"/>
</dbReference>
<evidence type="ECO:0000256" key="8">
    <source>
        <dbReference type="ARBA" id="ARBA00048968"/>
    </source>
</evidence>
<organism evidence="11">
    <name type="scientific">Caldithrix abyssi</name>
    <dbReference type="NCBI Taxonomy" id="187145"/>
    <lineage>
        <taxon>Bacteria</taxon>
        <taxon>Pseudomonadati</taxon>
        <taxon>Calditrichota</taxon>
        <taxon>Calditrichia</taxon>
        <taxon>Calditrichales</taxon>
        <taxon>Calditrichaceae</taxon>
        <taxon>Caldithrix</taxon>
    </lineage>
</organism>
<keyword evidence="6" id="KW-0862">Zinc</keyword>
<dbReference type="SUPFAM" id="SSF64438">
    <property type="entry name" value="CNF1/YfiH-like putative cysteine hydrolases"/>
    <property type="match status" value="1"/>
</dbReference>
<accession>A0A7V5UE18</accession>
<evidence type="ECO:0000256" key="6">
    <source>
        <dbReference type="ARBA" id="ARBA00022833"/>
    </source>
</evidence>
<gene>
    <name evidence="11" type="primary">pgeF</name>
    <name evidence="11" type="ORF">ENJ89_01635</name>
</gene>
<sequence>MPSGEPKIPFKTFAVLQEFAGLVHGYSTRQGGVSRAPYHWLNLGMHTGDDPERVRQNRRLYFEALGVPADRLVFPEQVHGKRVEIVNEPGIVPQCDGLITDQPNLYLTIQTADCFPVFLLEEEQGVVALLHSGWRGTAANIVAEAIRKMVAEFSVRPENMVAAVGAGIQQTCYQVDAATAQRFDDRYLIPDGEDHFLLNVQANIVDQLITAGIPADRIEADATCTHCATDMYYSYRRDGRHSGRMMAVIGMRGK</sequence>
<dbReference type="Pfam" id="PF02578">
    <property type="entry name" value="Cu-oxidase_4"/>
    <property type="match status" value="1"/>
</dbReference>
<reference evidence="11" key="1">
    <citation type="journal article" date="2020" name="mSystems">
        <title>Genome- and Community-Level Interaction Insights into Carbon Utilization and Element Cycling Functions of Hydrothermarchaeota in Hydrothermal Sediment.</title>
        <authorList>
            <person name="Zhou Z."/>
            <person name="Liu Y."/>
            <person name="Xu W."/>
            <person name="Pan J."/>
            <person name="Luo Z.H."/>
            <person name="Li M."/>
        </authorList>
    </citation>
    <scope>NUCLEOTIDE SEQUENCE [LARGE SCALE GENOMIC DNA]</scope>
    <source>
        <strain evidence="11">HyVt-527</strain>
    </source>
</reference>
<dbReference type="GO" id="GO:0005507">
    <property type="term" value="F:copper ion binding"/>
    <property type="evidence" value="ECO:0007669"/>
    <property type="project" value="TreeGrafter"/>
</dbReference>
<dbReference type="GO" id="GO:0016787">
    <property type="term" value="F:hydrolase activity"/>
    <property type="evidence" value="ECO:0007669"/>
    <property type="project" value="UniProtKB-KW"/>
</dbReference>
<dbReference type="GO" id="GO:0017061">
    <property type="term" value="F:S-methyl-5-thioadenosine phosphorylase activity"/>
    <property type="evidence" value="ECO:0007669"/>
    <property type="project" value="UniProtKB-EC"/>
</dbReference>
<dbReference type="AlphaFoldDB" id="A0A7V5UE18"/>
<dbReference type="InterPro" id="IPR003730">
    <property type="entry name" value="Cu_polyphenol_OxRdtase"/>
</dbReference>
<name>A0A7V5UE18_CALAY</name>
<comment type="similarity">
    <text evidence="2 10">Belongs to the purine nucleoside phosphorylase YfiH/LACC1 family.</text>
</comment>
<comment type="catalytic activity">
    <reaction evidence="1">
        <text>inosine + phosphate = alpha-D-ribose 1-phosphate + hypoxanthine</text>
        <dbReference type="Rhea" id="RHEA:27646"/>
        <dbReference type="ChEBI" id="CHEBI:17368"/>
        <dbReference type="ChEBI" id="CHEBI:17596"/>
        <dbReference type="ChEBI" id="CHEBI:43474"/>
        <dbReference type="ChEBI" id="CHEBI:57720"/>
        <dbReference type="EC" id="2.4.2.1"/>
    </reaction>
    <physiologicalReaction direction="left-to-right" evidence="1">
        <dbReference type="Rhea" id="RHEA:27647"/>
    </physiologicalReaction>
</comment>
<comment type="catalytic activity">
    <reaction evidence="8">
        <text>adenosine + phosphate = alpha-D-ribose 1-phosphate + adenine</text>
        <dbReference type="Rhea" id="RHEA:27642"/>
        <dbReference type="ChEBI" id="CHEBI:16335"/>
        <dbReference type="ChEBI" id="CHEBI:16708"/>
        <dbReference type="ChEBI" id="CHEBI:43474"/>
        <dbReference type="ChEBI" id="CHEBI:57720"/>
        <dbReference type="EC" id="2.4.2.1"/>
    </reaction>
    <physiologicalReaction direction="left-to-right" evidence="8">
        <dbReference type="Rhea" id="RHEA:27643"/>
    </physiologicalReaction>
</comment>
<evidence type="ECO:0000256" key="4">
    <source>
        <dbReference type="ARBA" id="ARBA00022723"/>
    </source>
</evidence>
<dbReference type="NCBIfam" id="TIGR00726">
    <property type="entry name" value="peptidoglycan editing factor PgeF"/>
    <property type="match status" value="1"/>
</dbReference>
<dbReference type="InterPro" id="IPR038371">
    <property type="entry name" value="Cu_polyphenol_OxRdtase_sf"/>
</dbReference>
<dbReference type="InterPro" id="IPR011324">
    <property type="entry name" value="Cytotoxic_necrot_fac-like_cat"/>
</dbReference>
<comment type="caution">
    <text evidence="11">The sequence shown here is derived from an EMBL/GenBank/DDBJ whole genome shotgun (WGS) entry which is preliminary data.</text>
</comment>
<keyword evidence="5" id="KW-0378">Hydrolase</keyword>
<comment type="catalytic activity">
    <reaction evidence="7">
        <text>adenosine + H2O + H(+) = inosine + NH4(+)</text>
        <dbReference type="Rhea" id="RHEA:24408"/>
        <dbReference type="ChEBI" id="CHEBI:15377"/>
        <dbReference type="ChEBI" id="CHEBI:15378"/>
        <dbReference type="ChEBI" id="CHEBI:16335"/>
        <dbReference type="ChEBI" id="CHEBI:17596"/>
        <dbReference type="ChEBI" id="CHEBI:28938"/>
        <dbReference type="EC" id="3.5.4.4"/>
    </reaction>
    <physiologicalReaction direction="left-to-right" evidence="7">
        <dbReference type="Rhea" id="RHEA:24409"/>
    </physiologicalReaction>
</comment>
<evidence type="ECO:0000256" key="2">
    <source>
        <dbReference type="ARBA" id="ARBA00007353"/>
    </source>
</evidence>
<dbReference type="CDD" id="cd16833">
    <property type="entry name" value="YfiH"/>
    <property type="match status" value="1"/>
</dbReference>
<proteinExistence type="inferred from homology"/>
<dbReference type="Gene3D" id="3.60.140.10">
    <property type="entry name" value="CNF1/YfiH-like putative cysteine hydrolases"/>
    <property type="match status" value="1"/>
</dbReference>
<comment type="catalytic activity">
    <reaction evidence="9">
        <text>S-methyl-5'-thioadenosine + phosphate = 5-(methylsulfanyl)-alpha-D-ribose 1-phosphate + adenine</text>
        <dbReference type="Rhea" id="RHEA:11852"/>
        <dbReference type="ChEBI" id="CHEBI:16708"/>
        <dbReference type="ChEBI" id="CHEBI:17509"/>
        <dbReference type="ChEBI" id="CHEBI:43474"/>
        <dbReference type="ChEBI" id="CHEBI:58533"/>
        <dbReference type="EC" id="2.4.2.28"/>
    </reaction>
    <physiologicalReaction direction="left-to-right" evidence="9">
        <dbReference type="Rhea" id="RHEA:11853"/>
    </physiologicalReaction>
</comment>
<keyword evidence="3" id="KW-0808">Transferase</keyword>
<dbReference type="PANTHER" id="PTHR30616:SF2">
    <property type="entry name" value="PURINE NUCLEOSIDE PHOSPHORYLASE LACC1"/>
    <property type="match status" value="1"/>
</dbReference>
<dbReference type="EMBL" id="DROD01000116">
    <property type="protein sequence ID" value="HHJ51870.1"/>
    <property type="molecule type" value="Genomic_DNA"/>
</dbReference>
<evidence type="ECO:0000256" key="5">
    <source>
        <dbReference type="ARBA" id="ARBA00022801"/>
    </source>
</evidence>
<evidence type="ECO:0000256" key="7">
    <source>
        <dbReference type="ARBA" id="ARBA00047989"/>
    </source>
</evidence>
<evidence type="ECO:0000313" key="11">
    <source>
        <dbReference type="EMBL" id="HHJ51870.1"/>
    </source>
</evidence>
<dbReference type="Proteomes" id="UP000886124">
    <property type="component" value="Unassembled WGS sequence"/>
</dbReference>
<protein>
    <recommendedName>
        <fullName evidence="10">Purine nucleoside phosphorylase</fullName>
    </recommendedName>
</protein>
<evidence type="ECO:0000256" key="3">
    <source>
        <dbReference type="ARBA" id="ARBA00022679"/>
    </source>
</evidence>
<evidence type="ECO:0000256" key="10">
    <source>
        <dbReference type="RuleBase" id="RU361274"/>
    </source>
</evidence>
<keyword evidence="4" id="KW-0479">Metal-binding</keyword>
<evidence type="ECO:0000256" key="1">
    <source>
        <dbReference type="ARBA" id="ARBA00000553"/>
    </source>
</evidence>